<evidence type="ECO:0000256" key="4">
    <source>
        <dbReference type="SAM" id="SignalP"/>
    </source>
</evidence>
<feature type="signal peptide" evidence="4">
    <location>
        <begin position="1"/>
        <end position="18"/>
    </location>
</feature>
<gene>
    <name evidence="6" type="ORF">QBC33DRAFT_538577</name>
</gene>
<keyword evidence="7" id="KW-1185">Reference proteome</keyword>
<dbReference type="PRINTS" id="PR00469">
    <property type="entry name" value="PNDRDTASEII"/>
</dbReference>
<dbReference type="Proteomes" id="UP001244011">
    <property type="component" value="Unassembled WGS sequence"/>
</dbReference>
<keyword evidence="4" id="KW-0732">Signal</keyword>
<dbReference type="InterPro" id="IPR036188">
    <property type="entry name" value="FAD/NAD-bd_sf"/>
</dbReference>
<dbReference type="PRINTS" id="PR00368">
    <property type="entry name" value="FADPNR"/>
</dbReference>
<dbReference type="InterPro" id="IPR050097">
    <property type="entry name" value="Ferredoxin-NADP_redctase_2"/>
</dbReference>
<reference evidence="6" key="1">
    <citation type="submission" date="2023-06" db="EMBL/GenBank/DDBJ databases">
        <title>Genome-scale phylogeny and comparative genomics of the fungal order Sordariales.</title>
        <authorList>
            <consortium name="Lawrence Berkeley National Laboratory"/>
            <person name="Hensen N."/>
            <person name="Bonometti L."/>
            <person name="Westerberg I."/>
            <person name="Brannstrom I.O."/>
            <person name="Guillou S."/>
            <person name="Cros-Aarteil S."/>
            <person name="Calhoun S."/>
            <person name="Haridas S."/>
            <person name="Kuo A."/>
            <person name="Mondo S."/>
            <person name="Pangilinan J."/>
            <person name="Riley R."/>
            <person name="Labutti K."/>
            <person name="Andreopoulos B."/>
            <person name="Lipzen A."/>
            <person name="Chen C."/>
            <person name="Yanf M."/>
            <person name="Daum C."/>
            <person name="Ng V."/>
            <person name="Clum A."/>
            <person name="Steindorff A."/>
            <person name="Ohm R."/>
            <person name="Martin F."/>
            <person name="Silar P."/>
            <person name="Natvig D."/>
            <person name="Lalanne C."/>
            <person name="Gautier V."/>
            <person name="Ament-Velasquez S.L."/>
            <person name="Kruys A."/>
            <person name="Hutchinson M.I."/>
            <person name="Powell A.J."/>
            <person name="Barry K."/>
            <person name="Miller A.N."/>
            <person name="Grigoriev I.V."/>
            <person name="Debuchy R."/>
            <person name="Gladieux P."/>
            <person name="Thoren M.H."/>
            <person name="Johannesson H."/>
        </authorList>
    </citation>
    <scope>NUCLEOTIDE SEQUENCE</scope>
    <source>
        <strain evidence="6">8032-3</strain>
    </source>
</reference>
<comment type="similarity">
    <text evidence="1">Belongs to the class-II pyridine nucleotide-disulfide oxidoreductase family.</text>
</comment>
<feature type="chain" id="PRO_5042566499" description="FAD/NAD(P)-binding domain-containing protein" evidence="4">
    <location>
        <begin position="19"/>
        <end position="402"/>
    </location>
</feature>
<organism evidence="6 7">
    <name type="scientific">Phialemonium atrogriseum</name>
    <dbReference type="NCBI Taxonomy" id="1093897"/>
    <lineage>
        <taxon>Eukaryota</taxon>
        <taxon>Fungi</taxon>
        <taxon>Dikarya</taxon>
        <taxon>Ascomycota</taxon>
        <taxon>Pezizomycotina</taxon>
        <taxon>Sordariomycetes</taxon>
        <taxon>Sordariomycetidae</taxon>
        <taxon>Cephalothecales</taxon>
        <taxon>Cephalothecaceae</taxon>
        <taxon>Phialemonium</taxon>
    </lineage>
</organism>
<keyword evidence="3" id="KW-0560">Oxidoreductase</keyword>
<dbReference type="GO" id="GO:0016491">
    <property type="term" value="F:oxidoreductase activity"/>
    <property type="evidence" value="ECO:0007669"/>
    <property type="project" value="UniProtKB-KW"/>
</dbReference>
<dbReference type="SUPFAM" id="SSF51905">
    <property type="entry name" value="FAD/NAD(P)-binding domain"/>
    <property type="match status" value="1"/>
</dbReference>
<dbReference type="PANTHER" id="PTHR48105">
    <property type="entry name" value="THIOREDOXIN REDUCTASE 1-RELATED-RELATED"/>
    <property type="match status" value="1"/>
</dbReference>
<sequence length="402" mass="43599">MRLLHTLTLPALISAAFAAVVPRDAAAPPQWDAIVIGGGPAGLSALSGLARVRRNVLLIDSGVYRNGPTRHMHDVLGFDGVTPAYFRWAARQQLSHYSTVNMTNGTVTKITPSSDSSYFTISTTSPSNQTETHTARKVVLATGLRDLLPSTPGLSENWGKGIYWCPWCDGHEHADQPLGLIGSLETAPGTVREVLTLNKDIIAFVNGTDTPEARARTEDKFPQWQKYLQIHNVTVENRTITAITRLRNGTANDTDASLPSVAEYDQFRVEFSEGAPVERAAFLTSFDAEQASRIGPDAGVALYGGRLAADPANGLATNIDGIYAIGDANSDNVTNVPHALFSGKRTAVYLHVKLERENSVKELQAANNTALGKRDLEHEARALWKRVNGDPRDILYAGDFDQ</sequence>
<comment type="caution">
    <text evidence="6">The sequence shown here is derived from an EMBL/GenBank/DDBJ whole genome shotgun (WGS) entry which is preliminary data.</text>
</comment>
<evidence type="ECO:0000256" key="1">
    <source>
        <dbReference type="ARBA" id="ARBA00009333"/>
    </source>
</evidence>
<evidence type="ECO:0000313" key="7">
    <source>
        <dbReference type="Proteomes" id="UP001244011"/>
    </source>
</evidence>
<dbReference type="GO" id="GO:0097237">
    <property type="term" value="P:cellular response to toxic substance"/>
    <property type="evidence" value="ECO:0007669"/>
    <property type="project" value="UniProtKB-ARBA"/>
</dbReference>
<keyword evidence="2" id="KW-0285">Flavoprotein</keyword>
<dbReference type="Pfam" id="PF07992">
    <property type="entry name" value="Pyr_redox_2"/>
    <property type="match status" value="1"/>
</dbReference>
<proteinExistence type="inferred from homology"/>
<dbReference type="GeneID" id="85311090"/>
<feature type="domain" description="FAD/NAD(P)-binding" evidence="5">
    <location>
        <begin position="32"/>
        <end position="342"/>
    </location>
</feature>
<dbReference type="EMBL" id="MU839008">
    <property type="protein sequence ID" value="KAK1767528.1"/>
    <property type="molecule type" value="Genomic_DNA"/>
</dbReference>
<evidence type="ECO:0000256" key="2">
    <source>
        <dbReference type="ARBA" id="ARBA00022630"/>
    </source>
</evidence>
<evidence type="ECO:0000256" key="3">
    <source>
        <dbReference type="ARBA" id="ARBA00023002"/>
    </source>
</evidence>
<dbReference type="RefSeq" id="XP_060283741.1">
    <property type="nucleotide sequence ID" value="XM_060427903.1"/>
</dbReference>
<dbReference type="Gene3D" id="3.50.50.60">
    <property type="entry name" value="FAD/NAD(P)-binding domain"/>
    <property type="match status" value="2"/>
</dbReference>
<evidence type="ECO:0000313" key="6">
    <source>
        <dbReference type="EMBL" id="KAK1767528.1"/>
    </source>
</evidence>
<dbReference type="InterPro" id="IPR023753">
    <property type="entry name" value="FAD/NAD-binding_dom"/>
</dbReference>
<dbReference type="AlphaFoldDB" id="A0AAJ0BZS0"/>
<protein>
    <recommendedName>
        <fullName evidence="5">FAD/NAD(P)-binding domain-containing protein</fullName>
    </recommendedName>
</protein>
<evidence type="ECO:0000259" key="5">
    <source>
        <dbReference type="Pfam" id="PF07992"/>
    </source>
</evidence>
<accession>A0AAJ0BZS0</accession>
<name>A0AAJ0BZS0_9PEZI</name>